<comment type="catalytic activity">
    <reaction evidence="1">
        <text>ATP + protein L-histidine = ADP + protein N-phospho-L-histidine.</text>
        <dbReference type="EC" id="2.7.13.3"/>
    </reaction>
</comment>
<dbReference type="PROSITE" id="PS50110">
    <property type="entry name" value="RESPONSE_REGULATORY"/>
    <property type="match status" value="1"/>
</dbReference>
<evidence type="ECO:0000256" key="3">
    <source>
        <dbReference type="ARBA" id="ARBA00022679"/>
    </source>
</evidence>
<keyword evidence="5" id="KW-0597">Phosphoprotein</keyword>
<dbReference type="Gene3D" id="3.40.50.2300">
    <property type="match status" value="1"/>
</dbReference>
<dbReference type="Proteomes" id="UP000822688">
    <property type="component" value="Chromosome 6"/>
</dbReference>
<feature type="transmembrane region" description="Helical" evidence="7">
    <location>
        <begin position="233"/>
        <end position="255"/>
    </location>
</feature>
<dbReference type="EMBL" id="CM026427">
    <property type="protein sequence ID" value="KAG0569370.1"/>
    <property type="molecule type" value="Genomic_DNA"/>
</dbReference>
<dbReference type="SUPFAM" id="SSF47384">
    <property type="entry name" value="Homodimeric domain of signal transducing histidine kinase"/>
    <property type="match status" value="1"/>
</dbReference>
<dbReference type="PANTHER" id="PTHR43047:SF69">
    <property type="entry name" value="HISTIDINE KINASE CONTAINING CHEY-HOMOLOGOUS RECEIVER DOMAIN-RELATED"/>
    <property type="match status" value="1"/>
</dbReference>
<keyword evidence="11" id="KW-1185">Reference proteome</keyword>
<keyword evidence="3" id="KW-0808">Transferase</keyword>
<keyword evidence="4" id="KW-0418">Kinase</keyword>
<feature type="region of interest" description="Disordered" evidence="6">
    <location>
        <begin position="183"/>
        <end position="215"/>
    </location>
</feature>
<evidence type="ECO:0000256" key="2">
    <source>
        <dbReference type="ARBA" id="ARBA00012438"/>
    </source>
</evidence>
<dbReference type="Pfam" id="PF00072">
    <property type="entry name" value="Response_reg"/>
    <property type="match status" value="1"/>
</dbReference>
<evidence type="ECO:0000256" key="7">
    <source>
        <dbReference type="SAM" id="Phobius"/>
    </source>
</evidence>
<dbReference type="CDD" id="cd17546">
    <property type="entry name" value="REC_hyHK_CKI1_RcsC-like"/>
    <property type="match status" value="1"/>
</dbReference>
<dbReference type="Gene3D" id="1.10.287.130">
    <property type="match status" value="1"/>
</dbReference>
<dbReference type="InterPro" id="IPR011006">
    <property type="entry name" value="CheY-like_superfamily"/>
</dbReference>
<protein>
    <recommendedName>
        <fullName evidence="2">histidine kinase</fullName>
        <ecNumber evidence="2">2.7.13.3</ecNumber>
    </recommendedName>
</protein>
<dbReference type="Pfam" id="PF02518">
    <property type="entry name" value="HATPase_c"/>
    <property type="match status" value="1"/>
</dbReference>
<sequence>MRVSNGGGEESSRSRRRRRGSVLCMEAVLRVSRGNECGGDAGVGGGKMGDGAGGSYALVRHNSAVFEHDFDTNRSSLVHTVSEVREEMQLGLSHGAADHRNLDGYGSEGKSGQRKGGGLVRQVSRESHEFSQETYSSSPTPGKKGQINSFVFKNYSLHDRRTLSLPVGTEYSIRQYATEVQTHLDRDSNSRNVTYSERHTSVSSGSSSTCDSSDGSRIQDFDFEAERHSKSTLFFQAGSTLLTVMVAMFTLYLCIRFLTSETSGHREEQSSLQRNGSGSGSSSLPGSNNTSSQCRLFSKACPLLGLLTAGLVVVAGAWASDGRLWQWSSQPSCGHSHDCEENKRHAEEADERVRQAERSKQQFMAYVFHNIRVPFNAIVLGLGHMRALGDGGGMVGNGADKLDLVQMMLDCAETMTSVLDDVTDMGQWEGGQMELHKDEFDILAVIKFLSWGLKDLLEQKEIAFNMNIDELASKLLTSHRVIGDKQRVVQTLGNFLSNAVKFTPSGGKLDLDLQCEEVVESTNMESHIVNSSPHLPTSEGSLLGATSSQILSKTSSQMKGGLGKVARLRLSVKDNGIGISTEDQAKLFEPYSFVTSGWVLKAGVSGLGLSMAKRFVEQAGGSIGVESEEGSGSTFFFSIPFPLVPVDPNNEREQVKSDGTNAVIQKSEVTQSTSSSGVTVVHESITLTRRRESMKEEAKPFVKVKAVDILDGKSEICGVKKGKLDGVLKIDSVKNDNSKQEKRASGSQRKVLLVEDTRINRIILRKVLLNLNLECDEAENGQIAVDLHRQGKRYDLVLMDKEMPVMDGHEATRQLRNMGVKTPIVALTGNALTTDRELFFEAGVDDFQTKPLSRDKLVQLLARYGVENSCSRRT</sequence>
<dbReference type="PANTHER" id="PTHR43047">
    <property type="entry name" value="TWO-COMPONENT HISTIDINE PROTEIN KINASE"/>
    <property type="match status" value="1"/>
</dbReference>
<dbReference type="PROSITE" id="PS50109">
    <property type="entry name" value="HIS_KIN"/>
    <property type="match status" value="1"/>
</dbReference>
<keyword evidence="7" id="KW-1133">Transmembrane helix</keyword>
<keyword evidence="7" id="KW-0472">Membrane</keyword>
<keyword evidence="7" id="KW-0812">Transmembrane</keyword>
<organism evidence="10 11">
    <name type="scientific">Ceratodon purpureus</name>
    <name type="common">Fire moss</name>
    <name type="synonym">Dicranum purpureum</name>
    <dbReference type="NCBI Taxonomy" id="3225"/>
    <lineage>
        <taxon>Eukaryota</taxon>
        <taxon>Viridiplantae</taxon>
        <taxon>Streptophyta</taxon>
        <taxon>Embryophyta</taxon>
        <taxon>Bryophyta</taxon>
        <taxon>Bryophytina</taxon>
        <taxon>Bryopsida</taxon>
        <taxon>Dicranidae</taxon>
        <taxon>Pseudoditrichales</taxon>
        <taxon>Ditrichaceae</taxon>
        <taxon>Ceratodon</taxon>
    </lineage>
</organism>
<dbReference type="InterPro" id="IPR001789">
    <property type="entry name" value="Sig_transdc_resp-reg_receiver"/>
</dbReference>
<dbReference type="Gene3D" id="3.30.565.10">
    <property type="entry name" value="Histidine kinase-like ATPase, C-terminal domain"/>
    <property type="match status" value="1"/>
</dbReference>
<feature type="modified residue" description="4-aspartylphosphate" evidence="5">
    <location>
        <position position="800"/>
    </location>
</feature>
<dbReference type="SUPFAM" id="SSF52172">
    <property type="entry name" value="CheY-like"/>
    <property type="match status" value="1"/>
</dbReference>
<feature type="region of interest" description="Disordered" evidence="6">
    <location>
        <begin position="103"/>
        <end position="142"/>
    </location>
</feature>
<dbReference type="SMART" id="SM00448">
    <property type="entry name" value="REC"/>
    <property type="match status" value="1"/>
</dbReference>
<dbReference type="PRINTS" id="PR00344">
    <property type="entry name" value="BCTRLSENSOR"/>
</dbReference>
<dbReference type="InterPro" id="IPR004358">
    <property type="entry name" value="Sig_transdc_His_kin-like_C"/>
</dbReference>
<feature type="transmembrane region" description="Helical" evidence="7">
    <location>
        <begin position="300"/>
        <end position="319"/>
    </location>
</feature>
<dbReference type="InterPro" id="IPR003594">
    <property type="entry name" value="HATPase_dom"/>
</dbReference>
<evidence type="ECO:0000256" key="4">
    <source>
        <dbReference type="ARBA" id="ARBA00022777"/>
    </source>
</evidence>
<accession>A0A8T0HDK5</accession>
<evidence type="ECO:0000313" key="10">
    <source>
        <dbReference type="EMBL" id="KAG0569370.1"/>
    </source>
</evidence>
<dbReference type="InterPro" id="IPR036097">
    <property type="entry name" value="HisK_dim/P_sf"/>
</dbReference>
<feature type="domain" description="Response regulatory" evidence="9">
    <location>
        <begin position="750"/>
        <end position="865"/>
    </location>
</feature>
<dbReference type="GO" id="GO:0000155">
    <property type="term" value="F:phosphorelay sensor kinase activity"/>
    <property type="evidence" value="ECO:0007669"/>
    <property type="project" value="InterPro"/>
</dbReference>
<dbReference type="SUPFAM" id="SSF55874">
    <property type="entry name" value="ATPase domain of HSP90 chaperone/DNA topoisomerase II/histidine kinase"/>
    <property type="match status" value="1"/>
</dbReference>
<feature type="compositionally biased region" description="Low complexity" evidence="6">
    <location>
        <begin position="270"/>
        <end position="287"/>
    </location>
</feature>
<name>A0A8T0HDK5_CERPU</name>
<feature type="compositionally biased region" description="Polar residues" evidence="6">
    <location>
        <begin position="132"/>
        <end position="142"/>
    </location>
</feature>
<proteinExistence type="predicted"/>
<dbReference type="AlphaFoldDB" id="A0A8T0HDK5"/>
<evidence type="ECO:0000256" key="1">
    <source>
        <dbReference type="ARBA" id="ARBA00000085"/>
    </source>
</evidence>
<gene>
    <name evidence="10" type="ORF">KC19_6G085800</name>
</gene>
<evidence type="ECO:0000259" key="9">
    <source>
        <dbReference type="PROSITE" id="PS50110"/>
    </source>
</evidence>
<dbReference type="InterPro" id="IPR036890">
    <property type="entry name" value="HATPase_C_sf"/>
</dbReference>
<feature type="region of interest" description="Disordered" evidence="6">
    <location>
        <begin position="266"/>
        <end position="287"/>
    </location>
</feature>
<feature type="compositionally biased region" description="Gly residues" evidence="6">
    <location>
        <begin position="106"/>
        <end position="119"/>
    </location>
</feature>
<feature type="compositionally biased region" description="Low complexity" evidence="6">
    <location>
        <begin position="201"/>
        <end position="215"/>
    </location>
</feature>
<reference evidence="10 11" key="1">
    <citation type="submission" date="2020-06" db="EMBL/GenBank/DDBJ databases">
        <title>WGS assembly of Ceratodon purpureus strain R40.</title>
        <authorList>
            <person name="Carey S.B."/>
            <person name="Jenkins J."/>
            <person name="Shu S."/>
            <person name="Lovell J.T."/>
            <person name="Sreedasyam A."/>
            <person name="Maumus F."/>
            <person name="Tiley G.P."/>
            <person name="Fernandez-Pozo N."/>
            <person name="Barry K."/>
            <person name="Chen C."/>
            <person name="Wang M."/>
            <person name="Lipzen A."/>
            <person name="Daum C."/>
            <person name="Saski C.A."/>
            <person name="Payton A.C."/>
            <person name="Mcbreen J.C."/>
            <person name="Conrad R.E."/>
            <person name="Kollar L.M."/>
            <person name="Olsson S."/>
            <person name="Huttunen S."/>
            <person name="Landis J.B."/>
            <person name="Wickett N.J."/>
            <person name="Johnson M.G."/>
            <person name="Rensing S.A."/>
            <person name="Grimwood J."/>
            <person name="Schmutz J."/>
            <person name="Mcdaniel S.F."/>
        </authorList>
    </citation>
    <scope>NUCLEOTIDE SEQUENCE [LARGE SCALE GENOMIC DNA]</scope>
    <source>
        <strain evidence="10 11">R40</strain>
    </source>
</reference>
<dbReference type="GO" id="GO:0005886">
    <property type="term" value="C:plasma membrane"/>
    <property type="evidence" value="ECO:0007669"/>
    <property type="project" value="TreeGrafter"/>
</dbReference>
<evidence type="ECO:0000256" key="5">
    <source>
        <dbReference type="PROSITE-ProRule" id="PRU00169"/>
    </source>
</evidence>
<evidence type="ECO:0000256" key="6">
    <source>
        <dbReference type="SAM" id="MobiDB-lite"/>
    </source>
</evidence>
<evidence type="ECO:0000259" key="8">
    <source>
        <dbReference type="PROSITE" id="PS50109"/>
    </source>
</evidence>
<dbReference type="InterPro" id="IPR005467">
    <property type="entry name" value="His_kinase_dom"/>
</dbReference>
<dbReference type="GO" id="GO:0009927">
    <property type="term" value="F:histidine phosphotransfer kinase activity"/>
    <property type="evidence" value="ECO:0007669"/>
    <property type="project" value="TreeGrafter"/>
</dbReference>
<evidence type="ECO:0000313" key="11">
    <source>
        <dbReference type="Proteomes" id="UP000822688"/>
    </source>
</evidence>
<feature type="domain" description="Histidine kinase" evidence="8">
    <location>
        <begin position="366"/>
        <end position="643"/>
    </location>
</feature>
<dbReference type="EC" id="2.7.13.3" evidence="2"/>
<dbReference type="SMART" id="SM00387">
    <property type="entry name" value="HATPase_c"/>
    <property type="match status" value="1"/>
</dbReference>
<comment type="caution">
    <text evidence="10">The sequence shown here is derived from an EMBL/GenBank/DDBJ whole genome shotgun (WGS) entry which is preliminary data.</text>
</comment>